<dbReference type="Proteomes" id="UP000076532">
    <property type="component" value="Unassembled WGS sequence"/>
</dbReference>
<evidence type="ECO:0000313" key="1">
    <source>
        <dbReference type="EMBL" id="KZP31065.1"/>
    </source>
</evidence>
<proteinExistence type="predicted"/>
<dbReference type="EMBL" id="KV417491">
    <property type="protein sequence ID" value="KZP31065.1"/>
    <property type="molecule type" value="Genomic_DNA"/>
</dbReference>
<evidence type="ECO:0000313" key="2">
    <source>
        <dbReference type="Proteomes" id="UP000076532"/>
    </source>
</evidence>
<accession>A0A166TWP1</accession>
<reference evidence="1 2" key="1">
    <citation type="journal article" date="2016" name="Mol. Biol. Evol.">
        <title>Comparative Genomics of Early-Diverging Mushroom-Forming Fungi Provides Insights into the Origins of Lignocellulose Decay Capabilities.</title>
        <authorList>
            <person name="Nagy L.G."/>
            <person name="Riley R."/>
            <person name="Tritt A."/>
            <person name="Adam C."/>
            <person name="Daum C."/>
            <person name="Floudas D."/>
            <person name="Sun H."/>
            <person name="Yadav J.S."/>
            <person name="Pangilinan J."/>
            <person name="Larsson K.H."/>
            <person name="Matsuura K."/>
            <person name="Barry K."/>
            <person name="Labutti K."/>
            <person name="Kuo R."/>
            <person name="Ohm R.A."/>
            <person name="Bhattacharya S.S."/>
            <person name="Shirouzu T."/>
            <person name="Yoshinaga Y."/>
            <person name="Martin F.M."/>
            <person name="Grigoriev I.V."/>
            <person name="Hibbett D.S."/>
        </authorList>
    </citation>
    <scope>NUCLEOTIDE SEQUENCE [LARGE SCALE GENOMIC DNA]</scope>
    <source>
        <strain evidence="1 2">CBS 109695</strain>
    </source>
</reference>
<dbReference type="OrthoDB" id="2019015at2759"/>
<sequence>MHIVEYSLTSFLTSIPSMRASLRLSLLYKTWQREVESRGCEGEVLRVKRGRLV</sequence>
<name>A0A166TWP1_9AGAM</name>
<dbReference type="AlphaFoldDB" id="A0A166TWP1"/>
<keyword evidence="2" id="KW-1185">Reference proteome</keyword>
<gene>
    <name evidence="1" type="ORF">FIBSPDRAFT_850055</name>
</gene>
<organism evidence="1 2">
    <name type="scientific">Athelia psychrophila</name>
    <dbReference type="NCBI Taxonomy" id="1759441"/>
    <lineage>
        <taxon>Eukaryota</taxon>
        <taxon>Fungi</taxon>
        <taxon>Dikarya</taxon>
        <taxon>Basidiomycota</taxon>
        <taxon>Agaricomycotina</taxon>
        <taxon>Agaricomycetes</taxon>
        <taxon>Agaricomycetidae</taxon>
        <taxon>Atheliales</taxon>
        <taxon>Atheliaceae</taxon>
        <taxon>Athelia</taxon>
    </lineage>
</organism>
<protein>
    <submittedName>
        <fullName evidence="1">Uncharacterized protein</fullName>
    </submittedName>
</protein>